<accession>F0R120</accession>
<evidence type="ECO:0000313" key="12">
    <source>
        <dbReference type="EMBL" id="ADY35275.1"/>
    </source>
</evidence>
<evidence type="ECO:0000256" key="3">
    <source>
        <dbReference type="ARBA" id="ARBA00022670"/>
    </source>
</evidence>
<comment type="cofactor">
    <cofactor evidence="1">
        <name>Zn(2+)</name>
        <dbReference type="ChEBI" id="CHEBI:29105"/>
    </cofactor>
</comment>
<dbReference type="PROSITE" id="PS00143">
    <property type="entry name" value="INSULINASE"/>
    <property type="match status" value="1"/>
</dbReference>
<evidence type="ECO:0000259" key="11">
    <source>
        <dbReference type="Pfam" id="PF05193"/>
    </source>
</evidence>
<evidence type="ECO:0000256" key="4">
    <source>
        <dbReference type="ARBA" id="ARBA00022723"/>
    </source>
</evidence>
<dbReference type="Gene3D" id="3.30.830.10">
    <property type="entry name" value="Metalloenzyme, LuxS/M16 peptidase-like"/>
    <property type="match status" value="4"/>
</dbReference>
<dbReference type="Proteomes" id="UP000007486">
    <property type="component" value="Chromosome"/>
</dbReference>
<dbReference type="PANTHER" id="PTHR43690:SF34">
    <property type="entry name" value="ZINC PROTEASE PQQL-LIKE"/>
    <property type="match status" value="1"/>
</dbReference>
<dbReference type="HOGENOM" id="CLU_008156_0_0_10"/>
<dbReference type="AlphaFoldDB" id="F0R120"/>
<dbReference type="Pfam" id="PF05193">
    <property type="entry name" value="Peptidase_M16_C"/>
    <property type="match status" value="2"/>
</dbReference>
<dbReference type="Pfam" id="PF00675">
    <property type="entry name" value="Peptidase_M16"/>
    <property type="match status" value="1"/>
</dbReference>
<keyword evidence="6" id="KW-0862">Zinc</keyword>
<protein>
    <submittedName>
        <fullName evidence="12">Peptidase M16 domain protein</fullName>
    </submittedName>
</protein>
<evidence type="ECO:0000259" key="10">
    <source>
        <dbReference type="Pfam" id="PF00675"/>
    </source>
</evidence>
<feature type="domain" description="Peptidase M16 C-terminal" evidence="11">
    <location>
        <begin position="230"/>
        <end position="414"/>
    </location>
</feature>
<evidence type="ECO:0000256" key="8">
    <source>
        <dbReference type="RuleBase" id="RU004447"/>
    </source>
</evidence>
<evidence type="ECO:0000313" key="13">
    <source>
        <dbReference type="Proteomes" id="UP000007486"/>
    </source>
</evidence>
<keyword evidence="7" id="KW-0482">Metalloprotease</keyword>
<dbReference type="InterPro" id="IPR007863">
    <property type="entry name" value="Peptidase_M16_C"/>
</dbReference>
<dbReference type="eggNOG" id="COG0612">
    <property type="taxonomic scope" value="Bacteria"/>
</dbReference>
<keyword evidence="4" id="KW-0479">Metal-binding</keyword>
<reference evidence="12 13" key="1">
    <citation type="journal article" date="2011" name="Stand. Genomic Sci.">
        <title>Complete genome sequence of Bacteroides salanitronis type strain (BL78).</title>
        <authorList>
            <person name="Gronow S."/>
            <person name="Held B."/>
            <person name="Lucas S."/>
            <person name="Lapidus A."/>
            <person name="Del Rio T.G."/>
            <person name="Nolan M."/>
            <person name="Tice H."/>
            <person name="Deshpande S."/>
            <person name="Cheng J.F."/>
            <person name="Pitluck S."/>
            <person name="Liolios K."/>
            <person name="Pagani I."/>
            <person name="Ivanova N."/>
            <person name="Mavromatis K."/>
            <person name="Pati A."/>
            <person name="Tapia R."/>
            <person name="Han C."/>
            <person name="Goodwin L."/>
            <person name="Chen A."/>
            <person name="Palaniappan K."/>
            <person name="Land M."/>
            <person name="Hauser L."/>
            <person name="Chang Y.J."/>
            <person name="Jeffries C.D."/>
            <person name="Brambilla E.M."/>
            <person name="Rohde M."/>
            <person name="Goker M."/>
            <person name="Detter J.C."/>
            <person name="Woyke T."/>
            <person name="Bristow J."/>
            <person name="Markowitz V."/>
            <person name="Hugenholtz P."/>
            <person name="Kyrpides N.C."/>
            <person name="Klenk H.P."/>
            <person name="Eisen J.A."/>
        </authorList>
    </citation>
    <scope>NUCLEOTIDE SEQUENCE [LARGE SCALE GENOMIC DNA]</scope>
    <source>
        <strain evidence="12 13">DSM 18170</strain>
    </source>
</reference>
<dbReference type="InterPro" id="IPR011765">
    <property type="entry name" value="Pept_M16_N"/>
</dbReference>
<evidence type="ECO:0000256" key="2">
    <source>
        <dbReference type="ARBA" id="ARBA00007261"/>
    </source>
</evidence>
<organism evidence="12 13">
    <name type="scientific">Phocaeicola salanitronis (strain DSM 18170 / JCM 13657 / CCUG 60908 / BL78)</name>
    <name type="common">Bacteroides salanitronis</name>
    <dbReference type="NCBI Taxonomy" id="667015"/>
    <lineage>
        <taxon>Bacteria</taxon>
        <taxon>Pseudomonadati</taxon>
        <taxon>Bacteroidota</taxon>
        <taxon>Bacteroidia</taxon>
        <taxon>Bacteroidales</taxon>
        <taxon>Bacteroidaceae</taxon>
        <taxon>Phocaeicola</taxon>
    </lineage>
</organism>
<evidence type="ECO:0000256" key="7">
    <source>
        <dbReference type="ARBA" id="ARBA00023049"/>
    </source>
</evidence>
<keyword evidence="3" id="KW-0645">Protease</keyword>
<dbReference type="STRING" id="667015.Bacsa_0681"/>
<dbReference type="GO" id="GO:0004222">
    <property type="term" value="F:metalloendopeptidase activity"/>
    <property type="evidence" value="ECO:0007669"/>
    <property type="project" value="InterPro"/>
</dbReference>
<dbReference type="EMBL" id="CP002530">
    <property type="protein sequence ID" value="ADY35275.1"/>
    <property type="molecule type" value="Genomic_DNA"/>
</dbReference>
<evidence type="ECO:0000256" key="5">
    <source>
        <dbReference type="ARBA" id="ARBA00022801"/>
    </source>
</evidence>
<dbReference type="InterPro" id="IPR001431">
    <property type="entry name" value="Pept_M16_Zn_BS"/>
</dbReference>
<gene>
    <name evidence="12" type="ordered locus">Bacsa_0681</name>
</gene>
<evidence type="ECO:0000256" key="6">
    <source>
        <dbReference type="ARBA" id="ARBA00022833"/>
    </source>
</evidence>
<evidence type="ECO:0000256" key="1">
    <source>
        <dbReference type="ARBA" id="ARBA00001947"/>
    </source>
</evidence>
<comment type="similarity">
    <text evidence="2 8">Belongs to the peptidase M16 family.</text>
</comment>
<dbReference type="PANTHER" id="PTHR43690">
    <property type="entry name" value="NARDILYSIN"/>
    <property type="match status" value="1"/>
</dbReference>
<dbReference type="GO" id="GO:0006508">
    <property type="term" value="P:proteolysis"/>
    <property type="evidence" value="ECO:0007669"/>
    <property type="project" value="UniProtKB-KW"/>
</dbReference>
<name>F0R120_PHOSB</name>
<feature type="domain" description="Peptidase M16 N-terminal" evidence="10">
    <location>
        <begin position="87"/>
        <end position="191"/>
    </location>
</feature>
<dbReference type="SUPFAM" id="SSF63411">
    <property type="entry name" value="LuxS/MPP-like metallohydrolase"/>
    <property type="match status" value="4"/>
</dbReference>
<dbReference type="KEGG" id="bsa:Bacsa_0681"/>
<sequence>MSLCLCVLSCFSRTHFIILIFIMKKFFRKAFIAVFLLGSTGTAFAQQMPPVPTDPDVRIGKLANGLTYYIRHNGLPENQADFYIAQKVGSILEEDNQRGLAHFLEHMCFNGTQHFPGTSLREYLESVGVKFGANLNAYTSIDETVYNISNVPVTRDGVIDSCLLILHDWADGLTLDPKEIDKERGVIHEEWRTSLGAMMRMYETAFPTLFSGSKYAYRLPIGTMEVVDNFPYQALRDYYEKWYRPDLQGIIVVGDIDVDQIEAKIKKLFSPIQMPANPAERTYFPVPDNKEPIVSVNKDKEQEITQIMVFHKHEPFPAEMKNTVGYLAYSFMDYAISHMLNARLQELLQTATPPFINAGVQDMDFILAKTKKAFTGVAICKENGIGTSLKALTREMERARRFGFTASEYARAKADYLSNLENVYNERNKMRNEQFVDQYVSNFIDGEPIPSIAYEYATMNQVVPNIPLEGVNGLYKQLVNDTNMAVCLFCPDKPGMSYPTKEDIRKALAEVRAEKLEAYVDKVSDEPLMQEKPAGGKVVTTEKGQYESTVLTLSNGVRVVLKPTNFKADEIRMQAFSAGGNSLFDDKDALQFKVLDDVISLGGLGNFNATDLQKVLAGKVVSVSPSVRTLSEAVNGSCAPKDLETLLQLTYLTFTAPRADQAAFESFKTRMKAALANQEANPNTALSDTVTKMLYGDNPRVMRLKADKVDQIDYAKVMEMYKDRFADASDFTFIFVGNINPETATPLIETYLGGLPATGRKENFRDVNLNIRKGEWRNVFHKELQTEKATVLIVESGTCDYTLKNKLMMSMLAQLLTMEYTETVREEAGASYGVGVQGDLSKYPKPEGVLQIYFDTDPGKRADMSALIDKGINDFISNGPKAEELAKVKEYMLKTYEANQKENGYWMGLLHDYLWEGMDSRTGYVDLVNSITSADLQQFAKAFAAQKNRIEVSMTSGDIN</sequence>
<keyword evidence="9" id="KW-0732">Signal</keyword>
<evidence type="ECO:0000256" key="9">
    <source>
        <dbReference type="SAM" id="SignalP"/>
    </source>
</evidence>
<keyword evidence="5" id="KW-0378">Hydrolase</keyword>
<feature type="signal peptide" evidence="9">
    <location>
        <begin position="1"/>
        <end position="45"/>
    </location>
</feature>
<dbReference type="InterPro" id="IPR011249">
    <property type="entry name" value="Metalloenz_LuxS/M16"/>
</dbReference>
<dbReference type="InterPro" id="IPR050626">
    <property type="entry name" value="Peptidase_M16"/>
</dbReference>
<dbReference type="GO" id="GO:0046872">
    <property type="term" value="F:metal ion binding"/>
    <property type="evidence" value="ECO:0007669"/>
    <property type="project" value="UniProtKB-KW"/>
</dbReference>
<feature type="chain" id="PRO_5003255486" evidence="9">
    <location>
        <begin position="46"/>
        <end position="960"/>
    </location>
</feature>
<feature type="domain" description="Peptidase M16 C-terminal" evidence="11">
    <location>
        <begin position="712"/>
        <end position="890"/>
    </location>
</feature>
<keyword evidence="13" id="KW-1185">Reference proteome</keyword>
<proteinExistence type="inferred from homology"/>